<feature type="transmembrane region" description="Helical" evidence="1">
    <location>
        <begin position="951"/>
        <end position="970"/>
    </location>
</feature>
<dbReference type="SUPFAM" id="SSF82693">
    <property type="entry name" value="Multidrug efflux transporter AcrB pore domain, PN1, PN2, PC1 and PC2 subdomains"/>
    <property type="match status" value="3"/>
</dbReference>
<dbReference type="EMBL" id="DTMQ01000039">
    <property type="protein sequence ID" value="HGE99601.1"/>
    <property type="molecule type" value="Genomic_DNA"/>
</dbReference>
<organism evidence="2">
    <name type="scientific">candidate division WOR-3 bacterium</name>
    <dbReference type="NCBI Taxonomy" id="2052148"/>
    <lineage>
        <taxon>Bacteria</taxon>
        <taxon>Bacteria division WOR-3</taxon>
    </lineage>
</organism>
<dbReference type="InterPro" id="IPR001036">
    <property type="entry name" value="Acrflvin-R"/>
</dbReference>
<keyword evidence="1" id="KW-1133">Transmembrane helix</keyword>
<dbReference type="GO" id="GO:0042910">
    <property type="term" value="F:xenobiotic transmembrane transporter activity"/>
    <property type="evidence" value="ECO:0007669"/>
    <property type="project" value="TreeGrafter"/>
</dbReference>
<feature type="transmembrane region" description="Helical" evidence="1">
    <location>
        <begin position="428"/>
        <end position="448"/>
    </location>
</feature>
<proteinExistence type="predicted"/>
<dbReference type="SUPFAM" id="SSF82866">
    <property type="entry name" value="Multidrug efflux transporter AcrB transmembrane domain"/>
    <property type="match status" value="2"/>
</dbReference>
<dbReference type="SUPFAM" id="SSF82714">
    <property type="entry name" value="Multidrug efflux transporter AcrB TolC docking domain, DN and DC subdomains"/>
    <property type="match status" value="2"/>
</dbReference>
<dbReference type="PANTHER" id="PTHR32063">
    <property type="match status" value="1"/>
</dbReference>
<reference evidence="2" key="1">
    <citation type="journal article" date="2020" name="mSystems">
        <title>Genome- and Community-Level Interaction Insights into Carbon Utilization and Element Cycling Functions of Hydrothermarchaeota in Hydrothermal Sediment.</title>
        <authorList>
            <person name="Zhou Z."/>
            <person name="Liu Y."/>
            <person name="Xu W."/>
            <person name="Pan J."/>
            <person name="Luo Z.H."/>
            <person name="Li M."/>
        </authorList>
    </citation>
    <scope>NUCLEOTIDE SEQUENCE [LARGE SCALE GENOMIC DNA]</scope>
    <source>
        <strain evidence="2">SpSt-906</strain>
    </source>
</reference>
<feature type="transmembrane region" description="Helical" evidence="1">
    <location>
        <begin position="899"/>
        <end position="922"/>
    </location>
</feature>
<comment type="caution">
    <text evidence="2">The sequence shown here is derived from an EMBL/GenBank/DDBJ whole genome shotgun (WGS) entry which is preliminary data.</text>
</comment>
<feature type="transmembrane region" description="Helical" evidence="1">
    <location>
        <begin position="982"/>
        <end position="1005"/>
    </location>
</feature>
<feature type="transmembrane region" description="Helical" evidence="1">
    <location>
        <begin position="383"/>
        <end position="408"/>
    </location>
</feature>
<dbReference type="PANTHER" id="PTHR32063:SF0">
    <property type="entry name" value="SWARMING MOTILITY PROTEIN SWRC"/>
    <property type="match status" value="1"/>
</dbReference>
<feature type="transmembrane region" description="Helical" evidence="1">
    <location>
        <begin position="849"/>
        <end position="868"/>
    </location>
</feature>
<name>A0A7C3UX38_UNCW3</name>
<feature type="transmembrane region" description="Helical" evidence="1">
    <location>
        <begin position="331"/>
        <end position="350"/>
    </location>
</feature>
<feature type="transmembrane region" description="Helical" evidence="1">
    <location>
        <begin position="357"/>
        <end position="377"/>
    </location>
</feature>
<feature type="transmembrane region" description="Helical" evidence="1">
    <location>
        <begin position="460"/>
        <end position="483"/>
    </location>
</feature>
<dbReference type="Gene3D" id="3.30.70.1430">
    <property type="entry name" value="Multidrug efflux transporter AcrB pore domain"/>
    <property type="match status" value="2"/>
</dbReference>
<sequence>MRISDSAIRRPVATAMVALGLIIFGIIGVSRMKIDLLPNVTLPQIIVVTLYPGAGPEEVESEITNPIEERLGTISNLRTIKSRSQEGISVITLDFEWGTNLDAASSDVRGLLDMVQPTLPSDASKPYILKLSTSLMPVASLYLSGEIPESQLREIAEDCSRALQRVPGVAMVSVAGGAKRQVQIDVDLRALAQTGITTDQFILALKSQNLNFPVGTISTESQRFVLRLIGQYEDLSAISNTPIGSKGGVPVFVRDVAKVLWAQEEKESEVRINQKSGLFLTIQRRSDANTVSVANAVREEIKRIQETLPPGVELGIFWDTSDSIKRSVNNVVQNLLLGGILVIIVLFLFLGRFRPTLFVAFAIPISIFFALFLMSAFGFTINILSMAGLAIAVGMVVDCGIVVFEAIFRHREWGETPTAAASIGTQEVSLAITASTLTTIAVFFPLLLLRGMMQVFFKELSWAIILSLLASLGVALTLIPMLTSRFLKVEEKKRLDLSQRIASFYRKVLDWAINHRVLVISLILILFIISLSLIPFIGTEFIPEQRMRYTELIAEMPVGSSLSLTNQAISELERYIIERWGKEIEKVSVQAGGAVNIYSAVFGGSGPNSGEIDLVLKKNSRRNLKEIEEDLRRKAREIPGLVLYSGEAMGRRTFLGGAPIQIEITGEDLKTADSLTQLIIQTIETIPGVTEIRSSREKGSLEVQLIVDRQKAMLYGLTPYQIGSALRTQIAGQAVSKYRLMGKEYDIFLRLTKEQRDYLSEVLGITVTSPLGPIPLRNLVQVVTGTGPLTIEHKNTERIVTITANVVGQSAGRLAERVKKRIAPIIPPPGFSIKLSGSYEEMMKSFRDIFFAVMIAVILVFMIMAGQFESFRDPFVILFTIPLAAIGVLWILFLTGTTLSLISGIGMLVLVGVVVNNGIVYVDYVNQLRRNRGMPLAEAVRYGGEIRLRPILMTALTTIFGLLPLALKIGEGAELWSPLGRSVIGGMVFSTFLTLIFIPVLYFTFERRREKV</sequence>
<dbReference type="Gene3D" id="3.30.70.1440">
    <property type="entry name" value="Multidrug efflux transporter AcrB pore domain"/>
    <property type="match status" value="1"/>
</dbReference>
<dbReference type="GO" id="GO:0005886">
    <property type="term" value="C:plasma membrane"/>
    <property type="evidence" value="ECO:0007669"/>
    <property type="project" value="TreeGrafter"/>
</dbReference>
<feature type="transmembrane region" description="Helical" evidence="1">
    <location>
        <begin position="12"/>
        <end position="30"/>
    </location>
</feature>
<dbReference type="Gene3D" id="1.20.1640.10">
    <property type="entry name" value="Multidrug efflux transporter AcrB transmembrane domain"/>
    <property type="match status" value="2"/>
</dbReference>
<dbReference type="Gene3D" id="3.30.2090.10">
    <property type="entry name" value="Multidrug efflux transporter AcrB TolC docking domain, DN and DC subdomains"/>
    <property type="match status" value="2"/>
</dbReference>
<gene>
    <name evidence="2" type="ORF">ENX07_05985</name>
</gene>
<keyword evidence="1" id="KW-0472">Membrane</keyword>
<dbReference type="PRINTS" id="PR00702">
    <property type="entry name" value="ACRIFLAVINRP"/>
</dbReference>
<keyword evidence="1" id="KW-0812">Transmembrane</keyword>
<feature type="transmembrane region" description="Helical" evidence="1">
    <location>
        <begin position="875"/>
        <end position="893"/>
    </location>
</feature>
<dbReference type="Gene3D" id="3.30.70.1320">
    <property type="entry name" value="Multidrug efflux transporter AcrB pore domain like"/>
    <property type="match status" value="1"/>
</dbReference>
<dbReference type="InterPro" id="IPR027463">
    <property type="entry name" value="AcrB_DN_DC_subdom"/>
</dbReference>
<feature type="transmembrane region" description="Helical" evidence="1">
    <location>
        <begin position="517"/>
        <end position="538"/>
    </location>
</feature>
<dbReference type="Pfam" id="PF00873">
    <property type="entry name" value="ACR_tran"/>
    <property type="match status" value="1"/>
</dbReference>
<accession>A0A7C3UX38</accession>
<evidence type="ECO:0000256" key="1">
    <source>
        <dbReference type="SAM" id="Phobius"/>
    </source>
</evidence>
<evidence type="ECO:0000313" key="2">
    <source>
        <dbReference type="EMBL" id="HGE99601.1"/>
    </source>
</evidence>
<dbReference type="AlphaFoldDB" id="A0A7C3UX38"/>
<protein>
    <submittedName>
        <fullName evidence="2">Efflux RND transporter permease subunit</fullName>
    </submittedName>
</protein>